<dbReference type="InterPro" id="IPR028098">
    <property type="entry name" value="Glyco_trans_4-like_N"/>
</dbReference>
<keyword evidence="4" id="KW-1185">Reference proteome</keyword>
<sequence length="402" mass="46100">MKILHVLTQLPAKTGSGVYFSNLIESLNNLGIENAAIFGTEKKHHALIDVHAKIIEPVFYDTPEMPFHICGMSDEMPYDSTIYSEMSEEEIDVLLKNFREKLEKMKKEFDPDIVISHHLFLLTDLVREVFNDRKVVGICHGTDIRQVLKHEKFLKRLTHIKDLDGVLTVTPAEHKEIEEILKVDKNKIHLVGGGYNEKVFYPPTEAKKDEKIRIMYAGKITESKGIYALAATLPYIEKEHKNVEIHIVGKSTKEERDKLMMEANYSEGLMIYNAENQKLMADHLRESDIFVLPSYFEALGLIAVEALACHKLVVASDISGLKKLLGDELINTGIIEFTKLPRIYDVDKPYTEDIHAYVERLAENILKQIGRMNDGIFTEEISEKIENFAWKNIGKRIYEIIK</sequence>
<dbReference type="InterPro" id="IPR001296">
    <property type="entry name" value="Glyco_trans_1"/>
</dbReference>
<proteinExistence type="predicted"/>
<name>A0A2U1E381_9FIRM</name>
<dbReference type="Gene3D" id="3.40.50.2000">
    <property type="entry name" value="Glycogen Phosphorylase B"/>
    <property type="match status" value="2"/>
</dbReference>
<dbReference type="PANTHER" id="PTHR12526">
    <property type="entry name" value="GLYCOSYLTRANSFERASE"/>
    <property type="match status" value="1"/>
</dbReference>
<protein>
    <submittedName>
        <fullName evidence="3">Glycosyltransferase involved in cell wall biosynthesis</fullName>
    </submittedName>
</protein>
<dbReference type="SUPFAM" id="SSF53756">
    <property type="entry name" value="UDP-Glycosyltransferase/glycogen phosphorylase"/>
    <property type="match status" value="1"/>
</dbReference>
<dbReference type="RefSeq" id="WP_116480138.1">
    <property type="nucleotide sequence ID" value="NZ_QEKV01000005.1"/>
</dbReference>
<dbReference type="PANTHER" id="PTHR12526:SF637">
    <property type="entry name" value="GLYCOSYLTRANSFERASE EPSF-RELATED"/>
    <property type="match status" value="1"/>
</dbReference>
<gene>
    <name evidence="3" type="ORF">C7381_10558</name>
</gene>
<evidence type="ECO:0000313" key="3">
    <source>
        <dbReference type="EMBL" id="PVY94355.1"/>
    </source>
</evidence>
<organism evidence="3 4">
    <name type="scientific">Ezakiella coagulans</name>
    <dbReference type="NCBI Taxonomy" id="46507"/>
    <lineage>
        <taxon>Bacteria</taxon>
        <taxon>Bacillati</taxon>
        <taxon>Bacillota</taxon>
        <taxon>Tissierellia</taxon>
        <taxon>Ezakiella</taxon>
    </lineage>
</organism>
<feature type="domain" description="Glycosyltransferase subfamily 4-like N-terminal" evidence="2">
    <location>
        <begin position="98"/>
        <end position="196"/>
    </location>
</feature>
<dbReference type="EMBL" id="QEKV01000005">
    <property type="protein sequence ID" value="PVY94355.1"/>
    <property type="molecule type" value="Genomic_DNA"/>
</dbReference>
<dbReference type="GO" id="GO:0016757">
    <property type="term" value="F:glycosyltransferase activity"/>
    <property type="evidence" value="ECO:0007669"/>
    <property type="project" value="InterPro"/>
</dbReference>
<evidence type="ECO:0000259" key="2">
    <source>
        <dbReference type="Pfam" id="PF13439"/>
    </source>
</evidence>
<evidence type="ECO:0000313" key="4">
    <source>
        <dbReference type="Proteomes" id="UP000245793"/>
    </source>
</evidence>
<evidence type="ECO:0000259" key="1">
    <source>
        <dbReference type="Pfam" id="PF00534"/>
    </source>
</evidence>
<keyword evidence="3" id="KW-0808">Transferase</keyword>
<dbReference type="AlphaFoldDB" id="A0A2U1E381"/>
<feature type="domain" description="Glycosyl transferase family 1" evidence="1">
    <location>
        <begin position="204"/>
        <end position="335"/>
    </location>
</feature>
<comment type="caution">
    <text evidence="3">The sequence shown here is derived from an EMBL/GenBank/DDBJ whole genome shotgun (WGS) entry which is preliminary data.</text>
</comment>
<dbReference type="Proteomes" id="UP000245793">
    <property type="component" value="Unassembled WGS sequence"/>
</dbReference>
<dbReference type="Pfam" id="PF13439">
    <property type="entry name" value="Glyco_transf_4"/>
    <property type="match status" value="1"/>
</dbReference>
<reference evidence="3 4" key="1">
    <citation type="submission" date="2018-04" db="EMBL/GenBank/DDBJ databases">
        <title>Genomic Encyclopedia of Type Strains, Phase IV (KMG-IV): sequencing the most valuable type-strain genomes for metagenomic binning, comparative biology and taxonomic classification.</title>
        <authorList>
            <person name="Goeker M."/>
        </authorList>
    </citation>
    <scope>NUCLEOTIDE SEQUENCE [LARGE SCALE GENOMIC DNA]</scope>
    <source>
        <strain evidence="3 4">DSM 20705</strain>
    </source>
</reference>
<accession>A0A2U1E381</accession>
<dbReference type="CDD" id="cd03801">
    <property type="entry name" value="GT4_PimA-like"/>
    <property type="match status" value="1"/>
</dbReference>
<dbReference type="Pfam" id="PF00534">
    <property type="entry name" value="Glycos_transf_1"/>
    <property type="match status" value="1"/>
</dbReference>